<dbReference type="Proteomes" id="UP000664169">
    <property type="component" value="Unassembled WGS sequence"/>
</dbReference>
<feature type="region of interest" description="Disordered" evidence="3">
    <location>
        <begin position="1"/>
        <end position="29"/>
    </location>
</feature>
<dbReference type="Pfam" id="PF00651">
    <property type="entry name" value="BTB"/>
    <property type="match status" value="1"/>
</dbReference>
<accession>A0A8H3FRF0</accession>
<dbReference type="Pfam" id="PF24681">
    <property type="entry name" value="Kelch_KLHDC2_KLHL20_DRC7"/>
    <property type="match status" value="1"/>
</dbReference>
<sequence length="789" mass="87182">MANRNEPIQFTNPFASAPRPPPAHQNQQAHQLPLAAYHQQQIYPSSSNTGVRPSEPRATTITTTTTSATNRNRSYAPMSQPERTYLLPSSPMNRGTNSGRRTPVNQISRPKILRTKGQRPAALVNASVTYCGNGQLYAFGGFDSFTDEVYNHVLRLDLDTLNWFLVDNYGEIPGVRMGHTACLWQCDKLLIYGGENEHREHLNDIVIFDIKTATWSAPQVLGPIPRGRARHAAVVHDEKLFVCGGVAGMEQHVLSDICYLDLKTWTWSRSWKFVPRFDHVVRVWGDRLWVFGGLGPDTERNGEIWWLDFRNSPAFQSGIDHTDEAHSSSRSASASRPASRVMSAAYSNPTLSSSTHIANSRTATSRGMAAPRPIAPGAIGSMQFHAGAQVPSHTIGTHFYTYSSGAIIDFVTPIGSARPADCSISSFELSTLQWQKLADGNEVFDPAYRWQYCAVNEEGTRAWLLGCPSDTQDGNGGNSEESLSDVLALDLTRYGLVGEDPKKLQKYGLSKIPPSDACDSSDLIGPAVDFANIFDKPQESGNLYDFQITAIRDDHGLDDSDYESESQSLSDNTISPPINVHKLILLARWPHFSRAYAAQMAEFHSKKMHIPEPYSVVRAFLWYLYTDSIDKHPEYCSSLQEVAGMMVMANVYDMPRLQALCVHRLSREMDVESAATIWERAGVASDEWLTRRAASFCMTHWGRIVRTQAFKNLPQQSMLELCEVIDIEGRVVGGDELELVGGLGGGKFGFGGIGKGGSSISRRRVSAAAATSDTLNDGETEDEEAMEVN</sequence>
<dbReference type="PANTHER" id="PTHR46093">
    <property type="entry name" value="ACYL-COA-BINDING DOMAIN-CONTAINING PROTEIN 5"/>
    <property type="match status" value="1"/>
</dbReference>
<dbReference type="InterPro" id="IPR011333">
    <property type="entry name" value="SKP1/BTB/POZ_sf"/>
</dbReference>
<reference evidence="5" key="1">
    <citation type="submission" date="2021-03" db="EMBL/GenBank/DDBJ databases">
        <authorList>
            <person name="Tagirdzhanova G."/>
        </authorList>
    </citation>
    <scope>NUCLEOTIDE SEQUENCE</scope>
</reference>
<dbReference type="CDD" id="cd14733">
    <property type="entry name" value="BACK"/>
    <property type="match status" value="1"/>
</dbReference>
<keyword evidence="2" id="KW-0677">Repeat</keyword>
<proteinExistence type="predicted"/>
<keyword evidence="1" id="KW-0880">Kelch repeat</keyword>
<feature type="compositionally biased region" description="Polar residues" evidence="3">
    <location>
        <begin position="90"/>
        <end position="104"/>
    </location>
</feature>
<dbReference type="InterPro" id="IPR006652">
    <property type="entry name" value="Kelch_1"/>
</dbReference>
<evidence type="ECO:0000256" key="1">
    <source>
        <dbReference type="ARBA" id="ARBA00022441"/>
    </source>
</evidence>
<gene>
    <name evidence="5" type="ORF">GOMPHAMPRED_005387</name>
</gene>
<evidence type="ECO:0000313" key="6">
    <source>
        <dbReference type="Proteomes" id="UP000664169"/>
    </source>
</evidence>
<dbReference type="Gene3D" id="2.120.10.80">
    <property type="entry name" value="Kelch-type beta propeller"/>
    <property type="match status" value="1"/>
</dbReference>
<organism evidence="5 6">
    <name type="scientific">Gomphillus americanus</name>
    <dbReference type="NCBI Taxonomy" id="1940652"/>
    <lineage>
        <taxon>Eukaryota</taxon>
        <taxon>Fungi</taxon>
        <taxon>Dikarya</taxon>
        <taxon>Ascomycota</taxon>
        <taxon>Pezizomycotina</taxon>
        <taxon>Lecanoromycetes</taxon>
        <taxon>OSLEUM clade</taxon>
        <taxon>Ostropomycetidae</taxon>
        <taxon>Ostropales</taxon>
        <taxon>Graphidaceae</taxon>
        <taxon>Gomphilloideae</taxon>
        <taxon>Gomphillus</taxon>
    </lineage>
</organism>
<dbReference type="PANTHER" id="PTHR46093:SF18">
    <property type="entry name" value="FIBRONECTIN TYPE-III DOMAIN-CONTAINING PROTEIN"/>
    <property type="match status" value="1"/>
</dbReference>
<feature type="region of interest" description="Disordered" evidence="3">
    <location>
        <begin position="318"/>
        <end position="338"/>
    </location>
</feature>
<protein>
    <recommendedName>
        <fullName evidence="4">BTB domain-containing protein</fullName>
    </recommendedName>
</protein>
<evidence type="ECO:0000259" key="4">
    <source>
        <dbReference type="Pfam" id="PF00651"/>
    </source>
</evidence>
<dbReference type="Gene3D" id="3.30.710.10">
    <property type="entry name" value="Potassium Channel Kv1.1, Chain A"/>
    <property type="match status" value="1"/>
</dbReference>
<feature type="domain" description="BTB" evidence="4">
    <location>
        <begin position="578"/>
        <end position="665"/>
    </location>
</feature>
<evidence type="ECO:0000313" key="5">
    <source>
        <dbReference type="EMBL" id="CAF9929386.1"/>
    </source>
</evidence>
<keyword evidence="6" id="KW-1185">Reference proteome</keyword>
<dbReference type="OrthoDB" id="432528at2759"/>
<dbReference type="SUPFAM" id="SSF54695">
    <property type="entry name" value="POZ domain"/>
    <property type="match status" value="1"/>
</dbReference>
<evidence type="ECO:0000256" key="3">
    <source>
        <dbReference type="SAM" id="MobiDB-lite"/>
    </source>
</evidence>
<dbReference type="EMBL" id="CAJPDQ010000032">
    <property type="protein sequence ID" value="CAF9929386.1"/>
    <property type="molecule type" value="Genomic_DNA"/>
</dbReference>
<dbReference type="SMART" id="SM00612">
    <property type="entry name" value="Kelch"/>
    <property type="match status" value="2"/>
</dbReference>
<feature type="compositionally biased region" description="Acidic residues" evidence="3">
    <location>
        <begin position="776"/>
        <end position="789"/>
    </location>
</feature>
<dbReference type="InterPro" id="IPR000210">
    <property type="entry name" value="BTB/POZ_dom"/>
</dbReference>
<feature type="region of interest" description="Disordered" evidence="3">
    <location>
        <begin position="71"/>
        <end position="104"/>
    </location>
</feature>
<comment type="caution">
    <text evidence="5">The sequence shown here is derived from an EMBL/GenBank/DDBJ whole genome shotgun (WGS) entry which is preliminary data.</text>
</comment>
<feature type="compositionally biased region" description="Low complexity" evidence="3">
    <location>
        <begin position="328"/>
        <end position="338"/>
    </location>
</feature>
<feature type="region of interest" description="Disordered" evidence="3">
    <location>
        <begin position="768"/>
        <end position="789"/>
    </location>
</feature>
<dbReference type="AlphaFoldDB" id="A0A8H3FRF0"/>
<feature type="compositionally biased region" description="Polar residues" evidence="3">
    <location>
        <begin position="1"/>
        <end position="14"/>
    </location>
</feature>
<evidence type="ECO:0000256" key="2">
    <source>
        <dbReference type="ARBA" id="ARBA00022737"/>
    </source>
</evidence>
<dbReference type="SUPFAM" id="SSF117281">
    <property type="entry name" value="Kelch motif"/>
    <property type="match status" value="1"/>
</dbReference>
<name>A0A8H3FRF0_9LECA</name>
<dbReference type="InterPro" id="IPR015915">
    <property type="entry name" value="Kelch-typ_b-propeller"/>
</dbReference>